<dbReference type="Gene3D" id="3.40.50.960">
    <property type="entry name" value="Lumazine/riboflavin synthase"/>
    <property type="match status" value="1"/>
</dbReference>
<evidence type="ECO:0000256" key="6">
    <source>
        <dbReference type="ARBA" id="ARBA00048785"/>
    </source>
</evidence>
<accession>A0A1J5RDH3</accession>
<comment type="catalytic activity">
    <reaction evidence="6">
        <text>(2S)-2-hydroxy-3-oxobutyl phosphate + 5-amino-6-(D-ribitylamino)uracil = 6,7-dimethyl-8-(1-D-ribityl)lumazine + phosphate + 2 H2O + H(+)</text>
        <dbReference type="Rhea" id="RHEA:26152"/>
        <dbReference type="ChEBI" id="CHEBI:15377"/>
        <dbReference type="ChEBI" id="CHEBI:15378"/>
        <dbReference type="ChEBI" id="CHEBI:15934"/>
        <dbReference type="ChEBI" id="CHEBI:43474"/>
        <dbReference type="ChEBI" id="CHEBI:58201"/>
        <dbReference type="ChEBI" id="CHEBI:58830"/>
        <dbReference type="EC" id="2.5.1.78"/>
    </reaction>
</comment>
<dbReference type="EC" id="2.5.1.78" evidence="3"/>
<sequence length="134" mass="14066">MTHKIAIVMGSFHKAEMEVMLAAATGAAKACGLDLTTVVRVPGSYEKPLACKRLILRDDIDAIVALGIIERGETAHGAVMGQSVSDALIGLQLQYMKPIGIGILGPDIFPTQFAARLEKHAVAAVEAVAAMLRG</sequence>
<dbReference type="SUPFAM" id="SSF52121">
    <property type="entry name" value="Lumazine synthase"/>
    <property type="match status" value="1"/>
</dbReference>
<dbReference type="InterPro" id="IPR002180">
    <property type="entry name" value="LS/RS"/>
</dbReference>
<comment type="pathway">
    <text evidence="1">Cofactor biosynthesis; riboflavin biosynthesis; riboflavin from 2-hydroxy-3-oxobutyl phosphate and 5-amino-6-(D-ribitylamino)uracil: step 1/2.</text>
</comment>
<dbReference type="Pfam" id="PF00885">
    <property type="entry name" value="DMRL_synthase"/>
    <property type="match status" value="1"/>
</dbReference>
<evidence type="ECO:0000256" key="5">
    <source>
        <dbReference type="ARBA" id="ARBA00022679"/>
    </source>
</evidence>
<evidence type="ECO:0000256" key="4">
    <source>
        <dbReference type="ARBA" id="ARBA00022619"/>
    </source>
</evidence>
<proteinExistence type="inferred from homology"/>
<protein>
    <recommendedName>
        <fullName evidence="3">6,7-dimethyl-8-ribityllumazine synthase</fullName>
        <ecNumber evidence="3">2.5.1.78</ecNumber>
    </recommendedName>
</protein>
<dbReference type="InterPro" id="IPR036467">
    <property type="entry name" value="LS/RS_sf"/>
</dbReference>
<dbReference type="GO" id="GO:0009231">
    <property type="term" value="P:riboflavin biosynthetic process"/>
    <property type="evidence" value="ECO:0007669"/>
    <property type="project" value="UniProtKB-UniPathway"/>
</dbReference>
<evidence type="ECO:0000313" key="7">
    <source>
        <dbReference type="EMBL" id="OIQ93833.1"/>
    </source>
</evidence>
<dbReference type="InterPro" id="IPR034964">
    <property type="entry name" value="LS"/>
</dbReference>
<reference evidence="7" key="1">
    <citation type="submission" date="2016-10" db="EMBL/GenBank/DDBJ databases">
        <title>Sequence of Gallionella enrichment culture.</title>
        <authorList>
            <person name="Poehlein A."/>
            <person name="Muehling M."/>
            <person name="Daniel R."/>
        </authorList>
    </citation>
    <scope>NUCLEOTIDE SEQUENCE</scope>
</reference>
<dbReference type="AlphaFoldDB" id="A0A1J5RDH3"/>
<evidence type="ECO:0000256" key="3">
    <source>
        <dbReference type="ARBA" id="ARBA00012664"/>
    </source>
</evidence>
<dbReference type="GO" id="GO:0009349">
    <property type="term" value="C:riboflavin synthase complex"/>
    <property type="evidence" value="ECO:0007669"/>
    <property type="project" value="InterPro"/>
</dbReference>
<name>A0A1J5RDH3_9ZZZZ</name>
<keyword evidence="4" id="KW-0686">Riboflavin biosynthesis</keyword>
<organism evidence="7">
    <name type="scientific">mine drainage metagenome</name>
    <dbReference type="NCBI Taxonomy" id="410659"/>
    <lineage>
        <taxon>unclassified sequences</taxon>
        <taxon>metagenomes</taxon>
        <taxon>ecological metagenomes</taxon>
    </lineage>
</organism>
<dbReference type="PANTHER" id="PTHR21058">
    <property type="entry name" value="6,7-DIMETHYL-8-RIBITYLLUMAZINE SYNTHASE DMRL SYNTHASE LUMAZINE SYNTHASE"/>
    <property type="match status" value="1"/>
</dbReference>
<gene>
    <name evidence="7" type="primary">ribH_8</name>
    <name evidence="7" type="ORF">GALL_242160</name>
</gene>
<evidence type="ECO:0000256" key="1">
    <source>
        <dbReference type="ARBA" id="ARBA00004917"/>
    </source>
</evidence>
<evidence type="ECO:0000256" key="2">
    <source>
        <dbReference type="ARBA" id="ARBA00007424"/>
    </source>
</evidence>
<comment type="caution">
    <text evidence="7">The sequence shown here is derived from an EMBL/GenBank/DDBJ whole genome shotgun (WGS) entry which is preliminary data.</text>
</comment>
<dbReference type="PANTHER" id="PTHR21058:SF0">
    <property type="entry name" value="6,7-DIMETHYL-8-RIBITYLLUMAZINE SYNTHASE"/>
    <property type="match status" value="1"/>
</dbReference>
<keyword evidence="5 7" id="KW-0808">Transferase</keyword>
<dbReference type="UniPathway" id="UPA00275">
    <property type="reaction ID" value="UER00404"/>
</dbReference>
<comment type="similarity">
    <text evidence="2">Belongs to the DMRL synthase family.</text>
</comment>
<dbReference type="GO" id="GO:0000906">
    <property type="term" value="F:6,7-dimethyl-8-ribityllumazine synthase activity"/>
    <property type="evidence" value="ECO:0007669"/>
    <property type="project" value="UniProtKB-EC"/>
</dbReference>
<dbReference type="NCBIfam" id="TIGR00114">
    <property type="entry name" value="lumazine-synth"/>
    <property type="match status" value="1"/>
</dbReference>
<dbReference type="EMBL" id="MLJW01000199">
    <property type="protein sequence ID" value="OIQ93833.1"/>
    <property type="molecule type" value="Genomic_DNA"/>
</dbReference>